<accession>E1QEE1</accession>
<dbReference type="EMBL" id="CP002085">
    <property type="protein sequence ID" value="ADK83927.1"/>
    <property type="molecule type" value="Genomic_DNA"/>
</dbReference>
<protein>
    <submittedName>
        <fullName evidence="7">Polyprenyl synthetase</fullName>
    </submittedName>
</protein>
<evidence type="ECO:0000256" key="2">
    <source>
        <dbReference type="ARBA" id="ARBA00006706"/>
    </source>
</evidence>
<keyword evidence="3 6" id="KW-0808">Transferase</keyword>
<dbReference type="AlphaFoldDB" id="E1QEE1"/>
<gene>
    <name evidence="7" type="ordered locus">Deba_0555</name>
</gene>
<dbReference type="InterPro" id="IPR000092">
    <property type="entry name" value="Polyprenyl_synt"/>
</dbReference>
<evidence type="ECO:0000313" key="7">
    <source>
        <dbReference type="EMBL" id="ADK83927.1"/>
    </source>
</evidence>
<dbReference type="InterPro" id="IPR008949">
    <property type="entry name" value="Isoprenoid_synthase_dom_sf"/>
</dbReference>
<keyword evidence="5" id="KW-0460">Magnesium</keyword>
<evidence type="ECO:0000256" key="6">
    <source>
        <dbReference type="RuleBase" id="RU004466"/>
    </source>
</evidence>
<dbReference type="eggNOG" id="COG0142">
    <property type="taxonomic scope" value="Bacteria"/>
</dbReference>
<proteinExistence type="inferred from homology"/>
<evidence type="ECO:0000256" key="1">
    <source>
        <dbReference type="ARBA" id="ARBA00001946"/>
    </source>
</evidence>
<organism evidence="7 8">
    <name type="scientific">Desulfarculus baarsii (strain ATCC 33931 / DSM 2075 / LMG 7858 / VKM B-1802 / 2st14)</name>
    <dbReference type="NCBI Taxonomy" id="644282"/>
    <lineage>
        <taxon>Bacteria</taxon>
        <taxon>Pseudomonadati</taxon>
        <taxon>Thermodesulfobacteriota</taxon>
        <taxon>Desulfarculia</taxon>
        <taxon>Desulfarculales</taxon>
        <taxon>Desulfarculaceae</taxon>
        <taxon>Desulfarculus</taxon>
    </lineage>
</organism>
<sequence>MDPISLTLSLDGPPEAGQVEPVGGALDGGQVKARVLELAAPADEALGQTLSCHVPFIKEVSDYIIFSGGKRLRPVLFMLAAQAVGGAGDFRRAAIFEYLHAATLLHDDVIDEAGLRRGRPAARKLYGNEAVILVGDFLFSKSYSLAAEEPDHRFIQALTDCTTHMAEGQVLELLRTDDLELSRQKYLEVIVAKTAVLLAAACQMGAIHAGASPEVENALYRYGLSLGVAFQLVDDALDYVGQEHEFGKPVGHDLAEGKITLPLIHVRDAADAQARQRLLGLARASRADRQALAQAKELIVQGGGVAHTFAQARRYARHAQQALEELPAANDAWQTLFALPHYVVNRRN</sequence>
<keyword evidence="4" id="KW-0479">Metal-binding</keyword>
<evidence type="ECO:0000313" key="8">
    <source>
        <dbReference type="Proteomes" id="UP000009047"/>
    </source>
</evidence>
<dbReference type="SFLD" id="SFLDS00005">
    <property type="entry name" value="Isoprenoid_Synthase_Type_I"/>
    <property type="match status" value="1"/>
</dbReference>
<comment type="cofactor">
    <cofactor evidence="1">
        <name>Mg(2+)</name>
        <dbReference type="ChEBI" id="CHEBI:18420"/>
    </cofactor>
</comment>
<name>E1QEE1_DESB2</name>
<dbReference type="InterPro" id="IPR033749">
    <property type="entry name" value="Polyprenyl_synt_CS"/>
</dbReference>
<dbReference type="GO" id="GO:0046872">
    <property type="term" value="F:metal ion binding"/>
    <property type="evidence" value="ECO:0007669"/>
    <property type="project" value="UniProtKB-KW"/>
</dbReference>
<evidence type="ECO:0000256" key="5">
    <source>
        <dbReference type="ARBA" id="ARBA00022842"/>
    </source>
</evidence>
<evidence type="ECO:0000256" key="3">
    <source>
        <dbReference type="ARBA" id="ARBA00022679"/>
    </source>
</evidence>
<dbReference type="GO" id="GO:0008299">
    <property type="term" value="P:isoprenoid biosynthetic process"/>
    <property type="evidence" value="ECO:0007669"/>
    <property type="project" value="InterPro"/>
</dbReference>
<dbReference type="GO" id="GO:0004659">
    <property type="term" value="F:prenyltransferase activity"/>
    <property type="evidence" value="ECO:0007669"/>
    <property type="project" value="InterPro"/>
</dbReference>
<reference evidence="7 8" key="1">
    <citation type="journal article" date="2010" name="Stand. Genomic Sci.">
        <title>Complete genome sequence of Desulfarculus baarsii type strain (2st14).</title>
        <authorList>
            <person name="Sun H."/>
            <person name="Spring S."/>
            <person name="Lapidus A."/>
            <person name="Davenport K."/>
            <person name="Del Rio T.G."/>
            <person name="Tice H."/>
            <person name="Nolan M."/>
            <person name="Copeland A."/>
            <person name="Cheng J.F."/>
            <person name="Lucas S."/>
            <person name="Tapia R."/>
            <person name="Goodwin L."/>
            <person name="Pitluck S."/>
            <person name="Ivanova N."/>
            <person name="Pagani I."/>
            <person name="Mavromatis K."/>
            <person name="Ovchinnikova G."/>
            <person name="Pati A."/>
            <person name="Chen A."/>
            <person name="Palaniappan K."/>
            <person name="Hauser L."/>
            <person name="Chang Y.J."/>
            <person name="Jeffries C.D."/>
            <person name="Detter J.C."/>
            <person name="Han C."/>
            <person name="Rohde M."/>
            <person name="Brambilla E."/>
            <person name="Goker M."/>
            <person name="Woyke T."/>
            <person name="Bristow J."/>
            <person name="Eisen J.A."/>
            <person name="Markowitz V."/>
            <person name="Hugenholtz P."/>
            <person name="Kyrpides N.C."/>
            <person name="Klenk H.P."/>
            <person name="Land M."/>
        </authorList>
    </citation>
    <scope>NUCLEOTIDE SEQUENCE [LARGE SCALE GENOMIC DNA]</scope>
    <source>
        <strain evidence="8">ATCC 33931 / DSM 2075 / LMG 7858 / VKM B-1802 / 2st14</strain>
    </source>
</reference>
<dbReference type="HOGENOM" id="CLU_014015_2_0_7"/>
<dbReference type="PROSITE" id="PS00723">
    <property type="entry name" value="POLYPRENYL_SYNTHASE_1"/>
    <property type="match status" value="1"/>
</dbReference>
<dbReference type="Proteomes" id="UP000009047">
    <property type="component" value="Chromosome"/>
</dbReference>
<dbReference type="RefSeq" id="WP_013257382.1">
    <property type="nucleotide sequence ID" value="NC_014365.1"/>
</dbReference>
<dbReference type="STRING" id="644282.Deba_0555"/>
<comment type="similarity">
    <text evidence="2 6">Belongs to the FPP/GGPP synthase family.</text>
</comment>
<dbReference type="Pfam" id="PF00348">
    <property type="entry name" value="polyprenyl_synt"/>
    <property type="match status" value="1"/>
</dbReference>
<dbReference type="PANTHER" id="PTHR12001:SF69">
    <property type="entry name" value="ALL TRANS-POLYPRENYL-DIPHOSPHATE SYNTHASE PDSS1"/>
    <property type="match status" value="1"/>
</dbReference>
<dbReference type="SFLD" id="SFLDG01017">
    <property type="entry name" value="Polyprenyl_Transferase_Like"/>
    <property type="match status" value="1"/>
</dbReference>
<dbReference type="SUPFAM" id="SSF48576">
    <property type="entry name" value="Terpenoid synthases"/>
    <property type="match status" value="1"/>
</dbReference>
<evidence type="ECO:0000256" key="4">
    <source>
        <dbReference type="ARBA" id="ARBA00022723"/>
    </source>
</evidence>
<dbReference type="CDD" id="cd00685">
    <property type="entry name" value="Trans_IPPS_HT"/>
    <property type="match status" value="1"/>
</dbReference>
<dbReference type="OrthoDB" id="9805316at2"/>
<dbReference type="PANTHER" id="PTHR12001">
    <property type="entry name" value="GERANYLGERANYL PYROPHOSPHATE SYNTHASE"/>
    <property type="match status" value="1"/>
</dbReference>
<dbReference type="Gene3D" id="1.10.600.10">
    <property type="entry name" value="Farnesyl Diphosphate Synthase"/>
    <property type="match status" value="1"/>
</dbReference>
<keyword evidence="8" id="KW-1185">Reference proteome</keyword>
<dbReference type="KEGG" id="dbr:Deba_0555"/>